<dbReference type="Gene3D" id="3.20.20.80">
    <property type="entry name" value="Glycosidases"/>
    <property type="match status" value="1"/>
</dbReference>
<dbReference type="InterPro" id="IPR017853">
    <property type="entry name" value="GH"/>
</dbReference>
<keyword evidence="2" id="KW-1185">Reference proteome</keyword>
<accession>A0AA37PZM4</accession>
<dbReference type="SUPFAM" id="SSF51445">
    <property type="entry name" value="(Trans)glycosidases"/>
    <property type="match status" value="1"/>
</dbReference>
<comment type="caution">
    <text evidence="1">The sequence shown here is derived from an EMBL/GenBank/DDBJ whole genome shotgun (WGS) entry which is preliminary data.</text>
</comment>
<gene>
    <name evidence="1" type="ORF">rosag_01620</name>
</gene>
<evidence type="ECO:0000313" key="1">
    <source>
        <dbReference type="EMBL" id="GLC23649.1"/>
    </source>
</evidence>
<dbReference type="Proteomes" id="UP001161325">
    <property type="component" value="Unassembled WGS sequence"/>
</dbReference>
<evidence type="ECO:0000313" key="2">
    <source>
        <dbReference type="Proteomes" id="UP001161325"/>
    </source>
</evidence>
<dbReference type="EMBL" id="BRXS01000001">
    <property type="protein sequence ID" value="GLC23649.1"/>
    <property type="molecule type" value="Genomic_DNA"/>
</dbReference>
<organism evidence="1 2">
    <name type="scientific">Roseisolibacter agri</name>
    <dbReference type="NCBI Taxonomy" id="2014610"/>
    <lineage>
        <taxon>Bacteria</taxon>
        <taxon>Pseudomonadati</taxon>
        <taxon>Gemmatimonadota</taxon>
        <taxon>Gemmatimonadia</taxon>
        <taxon>Gemmatimonadales</taxon>
        <taxon>Gemmatimonadaceae</taxon>
        <taxon>Roseisolibacter</taxon>
    </lineage>
</organism>
<dbReference type="AlphaFoldDB" id="A0AA37PZM4"/>
<name>A0AA37PZM4_9BACT</name>
<sequence length="499" mass="54600">MSVAVPRRILAPLLAAVTWGCADPTPVERALLPRDGASADVGTAESQSRIVVDASEPQGDVIRFERASTHSTSSPLPGEATRDYMRRLDHDVVRTWIQVRYVYNNGNVDYNYPYESSGVGAEDALRFYASAGKQVLVALSAYNPTSQWKLPQGEAFETFLKETLVYYKTKYPNIRFIQVGNEPDAGDETMATYYPMYQRYYRAVNAANAAMGLGNGDRLLITNGAFTSNTVNMLQYADGFLAAYAADPDPAKRLDVFTFHVYGETDRPAQLGDVRQRIDAAMAKHGLPSIPTFVTEYGVFGGSTRPVRFTDAQLVTLQPAGQLTKALYLYESGVDEVFNWAIHHGSLPMKSQLANVQTATPYPYGNALLLARELSARKTRISATSSYVNSLGIGTHAVAAMKPGDGIAVLVWNYHWRTTPTQPGAFNVHIKGIPRSAVGGSRMRATVYVIDSKTNNVYTNPAQTSLVPSSTTEMAYAESVDVPLDLEPHAVALVLLTRK</sequence>
<dbReference type="RefSeq" id="WP_284348089.1">
    <property type="nucleotide sequence ID" value="NZ_BRXS01000001.1"/>
</dbReference>
<proteinExistence type="predicted"/>
<protein>
    <submittedName>
        <fullName evidence="1">Uncharacterized protein</fullName>
    </submittedName>
</protein>
<reference evidence="1" key="1">
    <citation type="submission" date="2022-08" db="EMBL/GenBank/DDBJ databases">
        <title>Draft genome sequencing of Roseisolibacter agri AW1220.</title>
        <authorList>
            <person name="Tobiishi Y."/>
            <person name="Tonouchi A."/>
        </authorList>
    </citation>
    <scope>NUCLEOTIDE SEQUENCE</scope>
    <source>
        <strain evidence="1">AW1220</strain>
    </source>
</reference>